<gene>
    <name evidence="2" type="ORF">ERJ67_02325</name>
</gene>
<proteinExistence type="predicted"/>
<name>A0A524RQC1_9CHRO</name>
<accession>A0A524RQC1</accession>
<feature type="region of interest" description="Disordered" evidence="1">
    <location>
        <begin position="68"/>
        <end position="158"/>
    </location>
</feature>
<dbReference type="Proteomes" id="UP000317990">
    <property type="component" value="Unassembled WGS sequence"/>
</dbReference>
<evidence type="ECO:0000256" key="1">
    <source>
        <dbReference type="SAM" id="MobiDB-lite"/>
    </source>
</evidence>
<dbReference type="AlphaFoldDB" id="A0A524RQC1"/>
<feature type="compositionally biased region" description="Low complexity" evidence="1">
    <location>
        <begin position="96"/>
        <end position="107"/>
    </location>
</feature>
<reference evidence="2 3" key="1">
    <citation type="journal article" date="2019" name="mSystems">
        <title>Life at home and on the roam: Genomic adaptions reflect the dual lifestyle of an intracellular, facultative symbiont.</title>
        <authorList>
            <person name="Burgsdorf I."/>
        </authorList>
    </citation>
    <scope>NUCLEOTIDE SEQUENCE [LARGE SCALE GENOMIC DNA]</scope>
    <source>
        <strain evidence="2">277cV</strain>
    </source>
</reference>
<evidence type="ECO:0000313" key="3">
    <source>
        <dbReference type="Proteomes" id="UP000317990"/>
    </source>
</evidence>
<organism evidence="2 3">
    <name type="scientific">Aphanocapsa feldmannii 277cV</name>
    <dbReference type="NCBI Taxonomy" id="2507553"/>
    <lineage>
        <taxon>Bacteria</taxon>
        <taxon>Bacillati</taxon>
        <taxon>Cyanobacteriota</taxon>
        <taxon>Cyanophyceae</taxon>
        <taxon>Oscillatoriophycideae</taxon>
        <taxon>Chroococcales</taxon>
        <taxon>Microcystaceae</taxon>
        <taxon>Aphanocapsa</taxon>
    </lineage>
</organism>
<feature type="compositionally biased region" description="Low complexity" evidence="1">
    <location>
        <begin position="123"/>
        <end position="140"/>
    </location>
</feature>
<protein>
    <submittedName>
        <fullName evidence="2">Uncharacterized protein</fullName>
    </submittedName>
</protein>
<dbReference type="EMBL" id="SRMO01000033">
    <property type="protein sequence ID" value="TGG94622.1"/>
    <property type="molecule type" value="Genomic_DNA"/>
</dbReference>
<evidence type="ECO:0000313" key="2">
    <source>
        <dbReference type="EMBL" id="TGG94622.1"/>
    </source>
</evidence>
<comment type="caution">
    <text evidence="2">The sequence shown here is derived from an EMBL/GenBank/DDBJ whole genome shotgun (WGS) entry which is preliminary data.</text>
</comment>
<sequence>MQSLWLALLATGCSGTSFGDRLAASFPGPGATLQAGVPVVTQDATATDAGSAPAALPQVRTITIEMPDSEMPDSGAVGLAESNPEDRATDPGEGVDAAASTAASDSSPIPQQPPEVRNGNDTRAAAQPADQAVARLAAPDPGGAAFNPSGNAPSLPDRQWRATPVDASIAVPYRLLLWLPAVDPSAPSEAVSGALRAAGVRFEVERIERVDDSGGRN</sequence>